<dbReference type="InParanoid" id="A0A7M7MA78"/>
<dbReference type="KEGG" id="vde:111244432"/>
<dbReference type="GO" id="GO:0006412">
    <property type="term" value="P:translation"/>
    <property type="evidence" value="ECO:0007669"/>
    <property type="project" value="InterPro"/>
</dbReference>
<dbReference type="PANTHER" id="PTHR11759">
    <property type="entry name" value="40S RIBOSOMAL PROTEIN S14/30S RIBOSOMAL PROTEIN S11"/>
    <property type="match status" value="1"/>
</dbReference>
<dbReference type="InterPro" id="IPR001971">
    <property type="entry name" value="Ribosomal_uS11"/>
</dbReference>
<dbReference type="GeneID" id="111244432"/>
<dbReference type="GO" id="GO:0005840">
    <property type="term" value="C:ribosome"/>
    <property type="evidence" value="ECO:0007669"/>
    <property type="project" value="UniProtKB-KW"/>
</dbReference>
<evidence type="ECO:0008006" key="6">
    <source>
        <dbReference type="Google" id="ProtNLM"/>
    </source>
</evidence>
<proteinExistence type="inferred from homology"/>
<dbReference type="RefSeq" id="XP_022647311.1">
    <property type="nucleotide sequence ID" value="XM_022791576.1"/>
</dbReference>
<evidence type="ECO:0000256" key="3">
    <source>
        <dbReference type="ARBA" id="ARBA00023274"/>
    </source>
</evidence>
<dbReference type="Pfam" id="PF00411">
    <property type="entry name" value="Ribosomal_S11"/>
    <property type="match status" value="1"/>
</dbReference>
<organism evidence="4 5">
    <name type="scientific">Varroa destructor</name>
    <name type="common">Honeybee mite</name>
    <dbReference type="NCBI Taxonomy" id="109461"/>
    <lineage>
        <taxon>Eukaryota</taxon>
        <taxon>Metazoa</taxon>
        <taxon>Ecdysozoa</taxon>
        <taxon>Arthropoda</taxon>
        <taxon>Chelicerata</taxon>
        <taxon>Arachnida</taxon>
        <taxon>Acari</taxon>
        <taxon>Parasitiformes</taxon>
        <taxon>Mesostigmata</taxon>
        <taxon>Gamasina</taxon>
        <taxon>Dermanyssoidea</taxon>
        <taxon>Varroidae</taxon>
        <taxon>Varroa</taxon>
    </lineage>
</organism>
<evidence type="ECO:0000256" key="1">
    <source>
        <dbReference type="ARBA" id="ARBA00006194"/>
    </source>
</evidence>
<dbReference type="Proteomes" id="UP000594260">
    <property type="component" value="Unplaced"/>
</dbReference>
<dbReference type="InterPro" id="IPR036967">
    <property type="entry name" value="Ribosomal_uS11_sf"/>
</dbReference>
<evidence type="ECO:0000313" key="5">
    <source>
        <dbReference type="Proteomes" id="UP000594260"/>
    </source>
</evidence>
<comment type="similarity">
    <text evidence="1">Belongs to the universal ribosomal protein uS11 family.</text>
</comment>
<dbReference type="AlphaFoldDB" id="A0A7M7MA78"/>
<dbReference type="GO" id="GO:1990904">
    <property type="term" value="C:ribonucleoprotein complex"/>
    <property type="evidence" value="ECO:0007669"/>
    <property type="project" value="UniProtKB-KW"/>
</dbReference>
<dbReference type="Gene3D" id="3.30.420.80">
    <property type="entry name" value="Ribosomal protein S11"/>
    <property type="match status" value="1"/>
</dbReference>
<keyword evidence="5" id="KW-1185">Reference proteome</keyword>
<dbReference type="HAMAP" id="MF_01310">
    <property type="entry name" value="Ribosomal_uS11"/>
    <property type="match status" value="1"/>
</dbReference>
<dbReference type="GO" id="GO:0003735">
    <property type="term" value="F:structural constituent of ribosome"/>
    <property type="evidence" value="ECO:0007669"/>
    <property type="project" value="InterPro"/>
</dbReference>
<evidence type="ECO:0000256" key="2">
    <source>
        <dbReference type="ARBA" id="ARBA00022980"/>
    </source>
</evidence>
<name>A0A7M7MA78_VARDE</name>
<dbReference type="OrthoDB" id="1654884at2759"/>
<evidence type="ECO:0000313" key="4">
    <source>
        <dbReference type="EnsemblMetazoa" id="XP_022647311"/>
    </source>
</evidence>
<accession>A0A7M7MA78</accession>
<dbReference type="CTD" id="64963"/>
<keyword evidence="3" id="KW-0687">Ribonucleoprotein</keyword>
<dbReference type="OMA" id="TITCCKE"/>
<protein>
    <recommendedName>
        <fullName evidence="6">Ribosomal protein S11</fullName>
    </recommendedName>
</protein>
<dbReference type="FunCoup" id="A0A7M7MA78">
    <property type="interactions" value="373"/>
</dbReference>
<sequence>MWISRVLSGFRIKNASPNIRSFTRGTVFQKWKEYDHRSWLKSMPRKDEGVEGVGSVEMCGKNRDASFPTESTFTDLRINGVLFPDLPIVHIKCSLNNTICALTDSKGKHIYIRSGGTEGYKNARKGTTVAAQAAAAALANKALSFSLNDVRVIIKGLGPGRHASIKGLEMTGINIVSITDRTPASERPPRPRKAKRL</sequence>
<dbReference type="SUPFAM" id="SSF53137">
    <property type="entry name" value="Translational machinery components"/>
    <property type="match status" value="1"/>
</dbReference>
<reference evidence="4" key="1">
    <citation type="submission" date="2021-01" db="UniProtKB">
        <authorList>
            <consortium name="EnsemblMetazoa"/>
        </authorList>
    </citation>
    <scope>IDENTIFICATION</scope>
</reference>
<dbReference type="EnsemblMetazoa" id="XM_022791576">
    <property type="protein sequence ID" value="XP_022647311"/>
    <property type="gene ID" value="LOC111244432"/>
</dbReference>
<keyword evidence="2" id="KW-0689">Ribosomal protein</keyword>